<evidence type="ECO:0000313" key="8">
    <source>
        <dbReference type="EMBL" id="RXN87783.1"/>
    </source>
</evidence>
<keyword evidence="4" id="KW-0653">Protein transport</keyword>
<dbReference type="PANTHER" id="PTHR34982:SF4">
    <property type="entry name" value="TYPE 3 SECRETION SYSTEM STATOR PROTEIN"/>
    <property type="match status" value="1"/>
</dbReference>
<gene>
    <name evidence="8" type="ORF">C7R54_14380</name>
</gene>
<protein>
    <recommendedName>
        <fullName evidence="6">Type 3 secretion system stator protein</fullName>
    </recommendedName>
</protein>
<evidence type="ECO:0000256" key="4">
    <source>
        <dbReference type="ARBA" id="ARBA00022927"/>
    </source>
</evidence>
<feature type="domain" description="Flagellar assembly protein FliH/Type III secretion system HrpE" evidence="7">
    <location>
        <begin position="79"/>
        <end position="198"/>
    </location>
</feature>
<keyword evidence="9" id="KW-1185">Reference proteome</keyword>
<keyword evidence="2" id="KW-0813">Transport</keyword>
<evidence type="ECO:0000313" key="9">
    <source>
        <dbReference type="Proteomes" id="UP000290849"/>
    </source>
</evidence>
<comment type="caution">
    <text evidence="8">The sequence shown here is derived from an EMBL/GenBank/DDBJ whole genome shotgun (WGS) entry which is preliminary data.</text>
</comment>
<dbReference type="AlphaFoldDB" id="A0A4Q1HJB2"/>
<sequence length="228" mass="24820">MRFRVIGASRPRTLDAARVAVEGKVLRASDYSRWVRASDLLSAAGAQARAMQEQARRDHASERELGYLEGLREARATQQAAIADTLQRARDYLDGIEMEMADLVMDCVREIIGEMDERERVVRIVRGALARARRQKQAVLRVHADDVAAVLAWRDDLLAEFPGIEDLDIVATAQVPRGACRVETAIGVIEAGVEEQLASLEQALRRGVAAATEASDAEGCDGGGDGQP</sequence>
<evidence type="ECO:0000256" key="5">
    <source>
        <dbReference type="ARBA" id="ARBA00024335"/>
    </source>
</evidence>
<dbReference type="Pfam" id="PF02108">
    <property type="entry name" value="FliH"/>
    <property type="match status" value="1"/>
</dbReference>
<evidence type="ECO:0000259" key="7">
    <source>
        <dbReference type="Pfam" id="PF02108"/>
    </source>
</evidence>
<comment type="similarity">
    <text evidence="5">Belongs to the SctL stator family.</text>
</comment>
<comment type="subcellular location">
    <subcellularLocation>
        <location evidence="1">Cytoplasm</location>
    </subcellularLocation>
</comment>
<dbReference type="OrthoDB" id="8221108at2"/>
<dbReference type="GO" id="GO:0030254">
    <property type="term" value="P:protein secretion by the type III secretion system"/>
    <property type="evidence" value="ECO:0007669"/>
    <property type="project" value="InterPro"/>
</dbReference>
<dbReference type="Proteomes" id="UP000290849">
    <property type="component" value="Unassembled WGS sequence"/>
</dbReference>
<dbReference type="InterPro" id="IPR051472">
    <property type="entry name" value="T3SS_Stator/FliH"/>
</dbReference>
<evidence type="ECO:0000256" key="2">
    <source>
        <dbReference type="ARBA" id="ARBA00022448"/>
    </source>
</evidence>
<evidence type="ECO:0000256" key="3">
    <source>
        <dbReference type="ARBA" id="ARBA00022490"/>
    </source>
</evidence>
<reference evidence="8 9" key="1">
    <citation type="journal article" date="2017" name="Int. J. Syst. Evol. Microbiol.">
        <title>Achromobacter aloeverae sp. nov., isolated from the root of Aloe vera (L.) Burm.f.</title>
        <authorList>
            <person name="Kuncharoen N."/>
            <person name="Muramatsu Y."/>
            <person name="Shibata C."/>
            <person name="Kamakura Y."/>
            <person name="Nakagawa Y."/>
            <person name="Tanasupawat S."/>
        </authorList>
    </citation>
    <scope>NUCLEOTIDE SEQUENCE [LARGE SCALE GENOMIC DNA]</scope>
    <source>
        <strain evidence="8 9">AVA-1</strain>
    </source>
</reference>
<dbReference type="EMBL" id="PYAL01000004">
    <property type="protein sequence ID" value="RXN87783.1"/>
    <property type="molecule type" value="Genomic_DNA"/>
</dbReference>
<dbReference type="NCBIfam" id="TIGR02499">
    <property type="entry name" value="HrpE_YscL_not"/>
    <property type="match status" value="1"/>
</dbReference>
<dbReference type="InterPro" id="IPR018035">
    <property type="entry name" value="Flagellar_FliH/T3SS_HrpE"/>
</dbReference>
<accession>A0A4Q1HJB2</accession>
<proteinExistence type="inferred from homology"/>
<keyword evidence="3" id="KW-0963">Cytoplasm</keyword>
<dbReference type="InterPro" id="IPR012842">
    <property type="entry name" value="T3SS_SctL/SctL2"/>
</dbReference>
<dbReference type="NCBIfam" id="NF005392">
    <property type="entry name" value="PRK06937.1"/>
    <property type="match status" value="1"/>
</dbReference>
<evidence type="ECO:0000256" key="6">
    <source>
        <dbReference type="ARBA" id="ARBA00040494"/>
    </source>
</evidence>
<organism evidence="8 9">
    <name type="scientific">Achromobacter aloeverae</name>
    <dbReference type="NCBI Taxonomy" id="1750518"/>
    <lineage>
        <taxon>Bacteria</taxon>
        <taxon>Pseudomonadati</taxon>
        <taxon>Pseudomonadota</taxon>
        <taxon>Betaproteobacteria</taxon>
        <taxon>Burkholderiales</taxon>
        <taxon>Alcaligenaceae</taxon>
        <taxon>Achromobacter</taxon>
    </lineage>
</organism>
<evidence type="ECO:0000256" key="1">
    <source>
        <dbReference type="ARBA" id="ARBA00004496"/>
    </source>
</evidence>
<dbReference type="GO" id="GO:0005829">
    <property type="term" value="C:cytosol"/>
    <property type="evidence" value="ECO:0007669"/>
    <property type="project" value="TreeGrafter"/>
</dbReference>
<name>A0A4Q1HJB2_9BURK</name>
<dbReference type="PANTHER" id="PTHR34982">
    <property type="entry name" value="YOP PROTEINS TRANSLOCATION PROTEIN L"/>
    <property type="match status" value="1"/>
</dbReference>
<dbReference type="RefSeq" id="WP_129151147.1">
    <property type="nucleotide sequence ID" value="NZ_JBHSDO010000011.1"/>
</dbReference>